<name>R0JBM6_ANAPL</name>
<protein>
    <submittedName>
        <fullName evidence="2">Uncharacterized protein</fullName>
    </submittedName>
</protein>
<dbReference type="AlphaFoldDB" id="R0JBM6"/>
<gene>
    <name evidence="2" type="ORF">Anapl_18116</name>
</gene>
<organism evidence="2 3">
    <name type="scientific">Anas platyrhynchos</name>
    <name type="common">Mallard</name>
    <name type="synonym">Anas boschas</name>
    <dbReference type="NCBI Taxonomy" id="8839"/>
    <lineage>
        <taxon>Eukaryota</taxon>
        <taxon>Metazoa</taxon>
        <taxon>Chordata</taxon>
        <taxon>Craniata</taxon>
        <taxon>Vertebrata</taxon>
        <taxon>Euteleostomi</taxon>
        <taxon>Archelosauria</taxon>
        <taxon>Archosauria</taxon>
        <taxon>Dinosauria</taxon>
        <taxon>Saurischia</taxon>
        <taxon>Theropoda</taxon>
        <taxon>Coelurosauria</taxon>
        <taxon>Aves</taxon>
        <taxon>Neognathae</taxon>
        <taxon>Galloanserae</taxon>
        <taxon>Anseriformes</taxon>
        <taxon>Anatidae</taxon>
        <taxon>Anatinae</taxon>
        <taxon>Anas</taxon>
    </lineage>
</organism>
<dbReference type="Proteomes" id="UP000296049">
    <property type="component" value="Unassembled WGS sequence"/>
</dbReference>
<feature type="region of interest" description="Disordered" evidence="1">
    <location>
        <begin position="183"/>
        <end position="202"/>
    </location>
</feature>
<keyword evidence="3" id="KW-1185">Reference proteome</keyword>
<evidence type="ECO:0000313" key="3">
    <source>
        <dbReference type="Proteomes" id="UP000296049"/>
    </source>
</evidence>
<sequence>MPLIHRLLPAHLPGSAAFCSQDQAQLSGTMTNTRAPPAAAASRAAPLCHPPPGCVPRWIDGQTDGLPGQLPSSHRVWTLCKPEGSCQGLQQMKRKAARWKRDKRYLHVLRALFYCSTAAHTDCVFIIKEEAKRVGNITNGMERSGRDFPRNSTTQLVPEAPPCTTAAPKGPWKQLARSSYLESEQDTQALQPPRPESCHPSSHGQAFGQTYICTLRQIFLSSMYHQVCFKMLLLLSH</sequence>
<dbReference type="EMBL" id="KB744652">
    <property type="protein sequence ID" value="EOA94670.1"/>
    <property type="molecule type" value="Genomic_DNA"/>
</dbReference>
<accession>R0JBM6</accession>
<evidence type="ECO:0000256" key="1">
    <source>
        <dbReference type="SAM" id="MobiDB-lite"/>
    </source>
</evidence>
<proteinExistence type="predicted"/>
<feature type="region of interest" description="Disordered" evidence="1">
    <location>
        <begin position="138"/>
        <end position="171"/>
    </location>
</feature>
<evidence type="ECO:0000313" key="2">
    <source>
        <dbReference type="EMBL" id="EOA94670.1"/>
    </source>
</evidence>
<reference evidence="3" key="1">
    <citation type="journal article" date="2013" name="Nat. Genet.">
        <title>The duck genome and transcriptome provide insight into an avian influenza virus reservoir species.</title>
        <authorList>
            <person name="Huang Y."/>
            <person name="Li Y."/>
            <person name="Burt D.W."/>
            <person name="Chen H."/>
            <person name="Zhang Y."/>
            <person name="Qian W."/>
            <person name="Kim H."/>
            <person name="Gan S."/>
            <person name="Zhao Y."/>
            <person name="Li J."/>
            <person name="Yi K."/>
            <person name="Feng H."/>
            <person name="Zhu P."/>
            <person name="Li B."/>
            <person name="Liu Q."/>
            <person name="Fairley S."/>
            <person name="Magor K.E."/>
            <person name="Du Z."/>
            <person name="Hu X."/>
            <person name="Goodman L."/>
            <person name="Tafer H."/>
            <person name="Vignal A."/>
            <person name="Lee T."/>
            <person name="Kim K.W."/>
            <person name="Sheng Z."/>
            <person name="An Y."/>
            <person name="Searle S."/>
            <person name="Herrero J."/>
            <person name="Groenen M.A."/>
            <person name="Crooijmans R.P."/>
            <person name="Faraut T."/>
            <person name="Cai Q."/>
            <person name="Webster R.G."/>
            <person name="Aldridge J.R."/>
            <person name="Warren W.C."/>
            <person name="Bartschat S."/>
            <person name="Kehr S."/>
            <person name="Marz M."/>
            <person name="Stadler P.F."/>
            <person name="Smith J."/>
            <person name="Kraus R.H."/>
            <person name="Zhao Y."/>
            <person name="Ren L."/>
            <person name="Fei J."/>
            <person name="Morisson M."/>
            <person name="Kaiser P."/>
            <person name="Griffin D.K."/>
            <person name="Rao M."/>
            <person name="Pitel F."/>
            <person name="Wang J."/>
            <person name="Li N."/>
        </authorList>
    </citation>
    <scope>NUCLEOTIDE SEQUENCE [LARGE SCALE GENOMIC DNA]</scope>
</reference>